<reference evidence="4 5" key="1">
    <citation type="submission" date="2018-12" db="EMBL/GenBank/DDBJ databases">
        <authorList>
            <consortium name="Pathogen Informatics"/>
        </authorList>
    </citation>
    <scope>NUCLEOTIDE SEQUENCE [LARGE SCALE GENOMIC DNA]</scope>
    <source>
        <strain evidence="4 5">NCTC11923</strain>
    </source>
</reference>
<accession>A0A3S4TE21</accession>
<dbReference type="PANTHER" id="PTHR19136">
    <property type="entry name" value="MOLYBDENUM COFACTOR GUANYLYLTRANSFERASE"/>
    <property type="match status" value="1"/>
</dbReference>
<dbReference type="InterPro" id="IPR029044">
    <property type="entry name" value="Nucleotide-diphossugar_trans"/>
</dbReference>
<keyword evidence="1" id="KW-0808">Transferase</keyword>
<feature type="compositionally biased region" description="Low complexity" evidence="2">
    <location>
        <begin position="1"/>
        <end position="13"/>
    </location>
</feature>
<dbReference type="Gene3D" id="3.90.550.10">
    <property type="entry name" value="Spore Coat Polysaccharide Biosynthesis Protein SpsA, Chain A"/>
    <property type="match status" value="1"/>
</dbReference>
<protein>
    <submittedName>
        <fullName evidence="4">Molybdopterin-guanine dinucleotide biosynthesis protein MobA</fullName>
    </submittedName>
</protein>
<dbReference type="RefSeq" id="WP_034514707.1">
    <property type="nucleotide sequence ID" value="NZ_CBCRWE010000027.1"/>
</dbReference>
<dbReference type="AlphaFoldDB" id="A0A3S4TE21"/>
<dbReference type="KEGG" id="asla:NCTC11923_02480"/>
<evidence type="ECO:0000256" key="2">
    <source>
        <dbReference type="SAM" id="MobiDB-lite"/>
    </source>
</evidence>
<evidence type="ECO:0000313" key="5">
    <source>
        <dbReference type="Proteomes" id="UP000276899"/>
    </source>
</evidence>
<gene>
    <name evidence="4" type="ORF">NCTC11923_02480</name>
</gene>
<keyword evidence="5" id="KW-1185">Reference proteome</keyword>
<organism evidence="4 5">
    <name type="scientific">Actinomyces slackii</name>
    <dbReference type="NCBI Taxonomy" id="52774"/>
    <lineage>
        <taxon>Bacteria</taxon>
        <taxon>Bacillati</taxon>
        <taxon>Actinomycetota</taxon>
        <taxon>Actinomycetes</taxon>
        <taxon>Actinomycetales</taxon>
        <taxon>Actinomycetaceae</taxon>
        <taxon>Actinomyces</taxon>
    </lineage>
</organism>
<name>A0A3S4TE21_9ACTO</name>
<evidence type="ECO:0000259" key="3">
    <source>
        <dbReference type="Pfam" id="PF12804"/>
    </source>
</evidence>
<dbReference type="InterPro" id="IPR025877">
    <property type="entry name" value="MobA-like_NTP_Trfase"/>
</dbReference>
<sequence>MAPEPARSPAGSPSEPPAGGSGGPAGSGGAAGGFDVVVLAGGTARRLGGASKPNAMARGARLLDHVLSGLGSLDGLDGLGSPGGPARICVVAPTDVALPDGILRALEDPPLGGPVAGIAAGLERLARPAPAGQPAGGPAPLTAVMTCDAPESWRVLPALAELMAAPGGHEGAVVRHGDHVQYLLGLYRTGALARAVAPGGRPLRDTAVRRALGGLSVRVLAWPGAAAADLDTWEEIRAWDTLPNP</sequence>
<evidence type="ECO:0000256" key="1">
    <source>
        <dbReference type="ARBA" id="ARBA00022679"/>
    </source>
</evidence>
<proteinExistence type="predicted"/>
<dbReference type="EMBL" id="LR134363">
    <property type="protein sequence ID" value="VEG75802.1"/>
    <property type="molecule type" value="Genomic_DNA"/>
</dbReference>
<dbReference type="STRING" id="1278298.GCA_000428685_00980"/>
<feature type="region of interest" description="Disordered" evidence="2">
    <location>
        <begin position="1"/>
        <end position="27"/>
    </location>
</feature>
<dbReference type="Proteomes" id="UP000276899">
    <property type="component" value="Chromosome"/>
</dbReference>
<dbReference type="SUPFAM" id="SSF53448">
    <property type="entry name" value="Nucleotide-diphospho-sugar transferases"/>
    <property type="match status" value="1"/>
</dbReference>
<feature type="domain" description="MobA-like NTP transferase" evidence="3">
    <location>
        <begin position="36"/>
        <end position="194"/>
    </location>
</feature>
<dbReference type="Pfam" id="PF12804">
    <property type="entry name" value="NTP_transf_3"/>
    <property type="match status" value="1"/>
</dbReference>
<dbReference type="PANTHER" id="PTHR19136:SF81">
    <property type="entry name" value="MOLYBDENUM COFACTOR GUANYLYLTRANSFERASE"/>
    <property type="match status" value="1"/>
</dbReference>
<dbReference type="GO" id="GO:0016779">
    <property type="term" value="F:nucleotidyltransferase activity"/>
    <property type="evidence" value="ECO:0007669"/>
    <property type="project" value="UniProtKB-ARBA"/>
</dbReference>
<evidence type="ECO:0000313" key="4">
    <source>
        <dbReference type="EMBL" id="VEG75802.1"/>
    </source>
</evidence>